<evidence type="ECO:0000256" key="1">
    <source>
        <dbReference type="SAM" id="MobiDB-lite"/>
    </source>
</evidence>
<sequence>MDEEALANVAQQQPPQAEPEAPAQPEGRQASPREQKMFDTMARQALLMLTSENGAEALMALAQARGPAEAIANQVRDALQGVQQAAMTANIEVGPEVVSASARACAQALAQLMAEGGAVEDPAPLAAEAVAMIEGQGQEAPPEQPAQPAQTAPMGV</sequence>
<protein>
    <submittedName>
        <fullName evidence="2">Uncharacterized protein</fullName>
    </submittedName>
</protein>
<feature type="compositionally biased region" description="Low complexity" evidence="1">
    <location>
        <begin position="10"/>
        <end position="26"/>
    </location>
</feature>
<reference evidence="2" key="1">
    <citation type="submission" date="2020-04" db="EMBL/GenBank/DDBJ databases">
        <authorList>
            <person name="Chiriac C."/>
            <person name="Salcher M."/>
            <person name="Ghai R."/>
            <person name="Kavagutti S V."/>
        </authorList>
    </citation>
    <scope>NUCLEOTIDE SEQUENCE</scope>
</reference>
<accession>A0A6J5NID5</accession>
<feature type="region of interest" description="Disordered" evidence="1">
    <location>
        <begin position="1"/>
        <end position="37"/>
    </location>
</feature>
<evidence type="ECO:0000313" key="2">
    <source>
        <dbReference type="EMBL" id="CAB4159059.1"/>
    </source>
</evidence>
<name>A0A6J5NID5_9CAUD</name>
<organism evidence="2">
    <name type="scientific">uncultured Caudovirales phage</name>
    <dbReference type="NCBI Taxonomy" id="2100421"/>
    <lineage>
        <taxon>Viruses</taxon>
        <taxon>Duplodnaviria</taxon>
        <taxon>Heunggongvirae</taxon>
        <taxon>Uroviricota</taxon>
        <taxon>Caudoviricetes</taxon>
        <taxon>Peduoviridae</taxon>
        <taxon>Maltschvirus</taxon>
        <taxon>Maltschvirus maltsch</taxon>
    </lineage>
</organism>
<feature type="region of interest" description="Disordered" evidence="1">
    <location>
        <begin position="134"/>
        <end position="156"/>
    </location>
</feature>
<gene>
    <name evidence="2" type="ORF">UFOVP707_48</name>
</gene>
<dbReference type="EMBL" id="LR796684">
    <property type="protein sequence ID" value="CAB4159059.1"/>
    <property type="molecule type" value="Genomic_DNA"/>
</dbReference>
<proteinExistence type="predicted"/>